<reference evidence="1 2" key="1">
    <citation type="journal article" date="2020" name="Cell">
        <title>Large-Scale Comparative Analyses of Tick Genomes Elucidate Their Genetic Diversity and Vector Capacities.</title>
        <authorList>
            <consortium name="Tick Genome and Microbiome Consortium (TIGMIC)"/>
            <person name="Jia N."/>
            <person name="Wang J."/>
            <person name="Shi W."/>
            <person name="Du L."/>
            <person name="Sun Y."/>
            <person name="Zhan W."/>
            <person name="Jiang J.F."/>
            <person name="Wang Q."/>
            <person name="Zhang B."/>
            <person name="Ji P."/>
            <person name="Bell-Sakyi L."/>
            <person name="Cui X.M."/>
            <person name="Yuan T.T."/>
            <person name="Jiang B.G."/>
            <person name="Yang W.F."/>
            <person name="Lam T.T."/>
            <person name="Chang Q.C."/>
            <person name="Ding S.J."/>
            <person name="Wang X.J."/>
            <person name="Zhu J.G."/>
            <person name="Ruan X.D."/>
            <person name="Zhao L."/>
            <person name="Wei J.T."/>
            <person name="Ye R.Z."/>
            <person name="Que T.C."/>
            <person name="Du C.H."/>
            <person name="Zhou Y.H."/>
            <person name="Cheng J.X."/>
            <person name="Dai P.F."/>
            <person name="Guo W.B."/>
            <person name="Han X.H."/>
            <person name="Huang E.J."/>
            <person name="Li L.F."/>
            <person name="Wei W."/>
            <person name="Gao Y.C."/>
            <person name="Liu J.Z."/>
            <person name="Shao H.Z."/>
            <person name="Wang X."/>
            <person name="Wang C.C."/>
            <person name="Yang T.C."/>
            <person name="Huo Q.B."/>
            <person name="Li W."/>
            <person name="Chen H.Y."/>
            <person name="Chen S.E."/>
            <person name="Zhou L.G."/>
            <person name="Ni X.B."/>
            <person name="Tian J.H."/>
            <person name="Sheng Y."/>
            <person name="Liu T."/>
            <person name="Pan Y.S."/>
            <person name="Xia L.Y."/>
            <person name="Li J."/>
            <person name="Zhao F."/>
            <person name="Cao W.C."/>
        </authorList>
    </citation>
    <scope>NUCLEOTIDE SEQUENCE [LARGE SCALE GENOMIC DNA]</scope>
    <source>
        <strain evidence="1">Iper-2018</strain>
    </source>
</reference>
<protein>
    <submittedName>
        <fullName evidence="1">Uncharacterized protein</fullName>
    </submittedName>
</protein>
<keyword evidence="2" id="KW-1185">Reference proteome</keyword>
<proteinExistence type="predicted"/>
<gene>
    <name evidence="1" type="ORF">HPB47_009187</name>
</gene>
<evidence type="ECO:0000313" key="2">
    <source>
        <dbReference type="Proteomes" id="UP000805193"/>
    </source>
</evidence>
<organism evidence="1 2">
    <name type="scientific">Ixodes persulcatus</name>
    <name type="common">Taiga tick</name>
    <dbReference type="NCBI Taxonomy" id="34615"/>
    <lineage>
        <taxon>Eukaryota</taxon>
        <taxon>Metazoa</taxon>
        <taxon>Ecdysozoa</taxon>
        <taxon>Arthropoda</taxon>
        <taxon>Chelicerata</taxon>
        <taxon>Arachnida</taxon>
        <taxon>Acari</taxon>
        <taxon>Parasitiformes</taxon>
        <taxon>Ixodida</taxon>
        <taxon>Ixodoidea</taxon>
        <taxon>Ixodidae</taxon>
        <taxon>Ixodinae</taxon>
        <taxon>Ixodes</taxon>
    </lineage>
</organism>
<evidence type="ECO:0000313" key="1">
    <source>
        <dbReference type="EMBL" id="KAG0413666.1"/>
    </source>
</evidence>
<sequence length="147" mass="16103">MKAAGHMASISSELDVSEKTCVICATLIFLIDSALCIFVVSVTREWNTQASVFLFVSIGSLASLCCVGFMLRSRRSSATALEDAEAHQALLTSSSGSLKSPSLPVPSWTRSSAEDRNHRKDRRSKSFFAVINFPRPVPVHDREIVKK</sequence>
<dbReference type="EMBL" id="JABSTQ010011242">
    <property type="protein sequence ID" value="KAG0413666.1"/>
    <property type="molecule type" value="Genomic_DNA"/>
</dbReference>
<dbReference type="Proteomes" id="UP000805193">
    <property type="component" value="Unassembled WGS sequence"/>
</dbReference>
<name>A0AC60P2L7_IXOPE</name>
<accession>A0AC60P2L7</accession>
<comment type="caution">
    <text evidence="1">The sequence shown here is derived from an EMBL/GenBank/DDBJ whole genome shotgun (WGS) entry which is preliminary data.</text>
</comment>